<dbReference type="SUPFAM" id="SSF47928">
    <property type="entry name" value="N-terminal domain of the delta subunit of the F1F0-ATP synthase"/>
    <property type="match status" value="1"/>
</dbReference>
<keyword evidence="6 10" id="KW-0406">Ion transport</keyword>
<name>A0ABN8DQW5_9VIBR</name>
<sequence>MSDMTTIARPYAKAAFDFAVAHNSVDQWAEMLSFAGAVAADAQMQDALSGSMSPASLAELFISVCGEQVDEYGQNLIRVMAENGRLTALPEICAQFLALRQEQQKVIEAHVVSAIALDAAQQAAIQDKLSKRLDRQVQLNCSVDSTLIAGLIIRAGDLVIDNSVQGQIDKLSDALAS</sequence>
<dbReference type="InterPro" id="IPR026015">
    <property type="entry name" value="ATP_synth_OSCP/delta_N_sf"/>
</dbReference>
<gene>
    <name evidence="10 11" type="primary">atpH</name>
    <name evidence="11" type="ORF">VST7929_00009</name>
</gene>
<evidence type="ECO:0000313" key="11">
    <source>
        <dbReference type="EMBL" id="CAH0532198.1"/>
    </source>
</evidence>
<dbReference type="InterPro" id="IPR020781">
    <property type="entry name" value="ATPase_OSCP/d_CS"/>
</dbReference>
<dbReference type="PRINTS" id="PR00125">
    <property type="entry name" value="ATPASEDELTA"/>
</dbReference>
<comment type="subcellular location">
    <subcellularLocation>
        <location evidence="10">Cell membrane</location>
        <topology evidence="10">Peripheral membrane protein</topology>
    </subcellularLocation>
    <subcellularLocation>
        <location evidence="1">Membrane</location>
    </subcellularLocation>
</comment>
<keyword evidence="4" id="KW-0997">Cell inner membrane</keyword>
<keyword evidence="9 10" id="KW-0066">ATP synthesis</keyword>
<dbReference type="NCBIfam" id="NF004404">
    <property type="entry name" value="PRK05758.2-5"/>
    <property type="match status" value="1"/>
</dbReference>
<evidence type="ECO:0000313" key="12">
    <source>
        <dbReference type="Proteomes" id="UP000838672"/>
    </source>
</evidence>
<keyword evidence="8 10" id="KW-0139">CF(1)</keyword>
<dbReference type="EMBL" id="CAKLDI010000001">
    <property type="protein sequence ID" value="CAH0532198.1"/>
    <property type="molecule type" value="Genomic_DNA"/>
</dbReference>
<evidence type="ECO:0000256" key="2">
    <source>
        <dbReference type="ARBA" id="ARBA00022448"/>
    </source>
</evidence>
<evidence type="ECO:0000256" key="10">
    <source>
        <dbReference type="HAMAP-Rule" id="MF_01416"/>
    </source>
</evidence>
<evidence type="ECO:0000256" key="7">
    <source>
        <dbReference type="ARBA" id="ARBA00023136"/>
    </source>
</evidence>
<evidence type="ECO:0000256" key="4">
    <source>
        <dbReference type="ARBA" id="ARBA00022519"/>
    </source>
</evidence>
<evidence type="ECO:0000256" key="3">
    <source>
        <dbReference type="ARBA" id="ARBA00022475"/>
    </source>
</evidence>
<dbReference type="HAMAP" id="MF_01416">
    <property type="entry name" value="ATP_synth_delta_bact"/>
    <property type="match status" value="1"/>
</dbReference>
<keyword evidence="5 10" id="KW-0375">Hydrogen ion transport</keyword>
<dbReference type="PANTHER" id="PTHR11910">
    <property type="entry name" value="ATP SYNTHASE DELTA CHAIN"/>
    <property type="match status" value="1"/>
</dbReference>
<dbReference type="RefSeq" id="WP_237463960.1">
    <property type="nucleotide sequence ID" value="NZ_CAKLDI010000001.1"/>
</dbReference>
<reference evidence="11" key="1">
    <citation type="submission" date="2021-11" db="EMBL/GenBank/DDBJ databases">
        <authorList>
            <person name="Rodrigo-Torres L."/>
            <person name="Arahal R. D."/>
            <person name="Lucena T."/>
        </authorList>
    </citation>
    <scope>NUCLEOTIDE SEQUENCE</scope>
    <source>
        <strain evidence="11">CECT 7929</strain>
    </source>
</reference>
<dbReference type="NCBIfam" id="NF004402">
    <property type="entry name" value="PRK05758.2-2"/>
    <property type="match status" value="1"/>
</dbReference>
<organism evidence="11 12">
    <name type="scientific">Vibrio stylophorae</name>
    <dbReference type="NCBI Taxonomy" id="659351"/>
    <lineage>
        <taxon>Bacteria</taxon>
        <taxon>Pseudomonadati</taxon>
        <taxon>Pseudomonadota</taxon>
        <taxon>Gammaproteobacteria</taxon>
        <taxon>Vibrionales</taxon>
        <taxon>Vibrionaceae</taxon>
        <taxon>Vibrio</taxon>
    </lineage>
</organism>
<dbReference type="PROSITE" id="PS00389">
    <property type="entry name" value="ATPASE_DELTA"/>
    <property type="match status" value="1"/>
</dbReference>
<comment type="caution">
    <text evidence="11">The sequence shown here is derived from an EMBL/GenBank/DDBJ whole genome shotgun (WGS) entry which is preliminary data.</text>
</comment>
<accession>A0ABN8DQW5</accession>
<dbReference type="InterPro" id="IPR000711">
    <property type="entry name" value="ATPase_OSCP/dsu"/>
</dbReference>
<keyword evidence="3 10" id="KW-1003">Cell membrane</keyword>
<proteinExistence type="inferred from homology"/>
<comment type="function">
    <text evidence="10">F(1)F(0) ATP synthase produces ATP from ADP in the presence of a proton or sodium gradient. F-type ATPases consist of two structural domains, F(1) containing the extramembraneous catalytic core and F(0) containing the membrane proton channel, linked together by a central stalk and a peripheral stalk. During catalysis, ATP synthesis in the catalytic domain of F(1) is coupled via a rotary mechanism of the central stalk subunits to proton translocation.</text>
</comment>
<evidence type="ECO:0000256" key="6">
    <source>
        <dbReference type="ARBA" id="ARBA00023065"/>
    </source>
</evidence>
<comment type="similarity">
    <text evidence="10">Belongs to the ATPase delta chain family.</text>
</comment>
<dbReference type="Pfam" id="PF00213">
    <property type="entry name" value="OSCP"/>
    <property type="match status" value="1"/>
</dbReference>
<dbReference type="Gene3D" id="1.10.520.20">
    <property type="entry name" value="N-terminal domain of the delta subunit of the F1F0-ATP synthase"/>
    <property type="match status" value="1"/>
</dbReference>
<protein>
    <recommendedName>
        <fullName evidence="10">ATP synthase subunit delta</fullName>
    </recommendedName>
    <alternativeName>
        <fullName evidence="10">ATP synthase F(1) sector subunit delta</fullName>
    </alternativeName>
    <alternativeName>
        <fullName evidence="10">F-type ATPase subunit delta</fullName>
        <shortName evidence="10">F-ATPase subunit delta</shortName>
    </alternativeName>
</protein>
<evidence type="ECO:0000256" key="1">
    <source>
        <dbReference type="ARBA" id="ARBA00004370"/>
    </source>
</evidence>
<evidence type="ECO:0000256" key="9">
    <source>
        <dbReference type="ARBA" id="ARBA00023310"/>
    </source>
</evidence>
<evidence type="ECO:0000256" key="8">
    <source>
        <dbReference type="ARBA" id="ARBA00023196"/>
    </source>
</evidence>
<dbReference type="NCBIfam" id="TIGR01145">
    <property type="entry name" value="ATP_synt_delta"/>
    <property type="match status" value="1"/>
</dbReference>
<dbReference type="Proteomes" id="UP000838672">
    <property type="component" value="Unassembled WGS sequence"/>
</dbReference>
<keyword evidence="12" id="KW-1185">Reference proteome</keyword>
<keyword evidence="2 10" id="KW-0813">Transport</keyword>
<comment type="function">
    <text evidence="10">This protein is part of the stalk that links CF(0) to CF(1). It either transmits conformational changes from CF(0) to CF(1) or is implicated in proton conduction.</text>
</comment>
<evidence type="ECO:0000256" key="5">
    <source>
        <dbReference type="ARBA" id="ARBA00022781"/>
    </source>
</evidence>
<keyword evidence="7 10" id="KW-0472">Membrane</keyword>